<evidence type="ECO:0000256" key="9">
    <source>
        <dbReference type="ARBA" id="ARBA00031636"/>
    </source>
</evidence>
<dbReference type="InterPro" id="IPR002528">
    <property type="entry name" value="MATE_fam"/>
</dbReference>
<reference evidence="12" key="1">
    <citation type="journal article" date="2013" name="Stand. Genomic Sci.">
        <title>Complete genome sequence of the halophilic bacterium Spirochaeta africana type strain (Z-7692(T)) from the alkaline Lake Magadi in the East African Rift.</title>
        <authorList>
            <person name="Liolos K."/>
            <person name="Abt B."/>
            <person name="Scheuner C."/>
            <person name="Teshima H."/>
            <person name="Held B."/>
            <person name="Lapidus A."/>
            <person name="Nolan M."/>
            <person name="Lucas S."/>
            <person name="Deshpande S."/>
            <person name="Cheng J.F."/>
            <person name="Tapia R."/>
            <person name="Goodwin L.A."/>
            <person name="Pitluck S."/>
            <person name="Pagani I."/>
            <person name="Ivanova N."/>
            <person name="Mavromatis K."/>
            <person name="Mikhailova N."/>
            <person name="Huntemann M."/>
            <person name="Pati A."/>
            <person name="Chen A."/>
            <person name="Palaniappan K."/>
            <person name="Land M."/>
            <person name="Rohde M."/>
            <person name="Tindall B.J."/>
            <person name="Detter J.C."/>
            <person name="Goker M."/>
            <person name="Bristow J."/>
            <person name="Eisen J.A."/>
            <person name="Markowitz V."/>
            <person name="Hugenholtz P."/>
            <person name="Woyke T."/>
            <person name="Klenk H.P."/>
            <person name="Kyrpides N.C."/>
        </authorList>
    </citation>
    <scope>NUCLEOTIDE SEQUENCE</scope>
    <source>
        <strain evidence="12">ATCC 700263 / DSM 8902 / Z-7692</strain>
    </source>
</reference>
<dbReference type="eggNOG" id="COG0534">
    <property type="taxonomic scope" value="Bacteria"/>
</dbReference>
<organism evidence="11 12">
    <name type="scientific">Spirochaeta africana (strain ATCC 700263 / DSM 8902 / Z-7692)</name>
    <dbReference type="NCBI Taxonomy" id="889378"/>
    <lineage>
        <taxon>Bacteria</taxon>
        <taxon>Pseudomonadati</taxon>
        <taxon>Spirochaetota</taxon>
        <taxon>Spirochaetia</taxon>
        <taxon>Spirochaetales</taxon>
        <taxon>Spirochaetaceae</taxon>
        <taxon>Spirochaeta</taxon>
    </lineage>
</organism>
<dbReference type="GO" id="GO:0015297">
    <property type="term" value="F:antiporter activity"/>
    <property type="evidence" value="ECO:0007669"/>
    <property type="project" value="UniProtKB-KW"/>
</dbReference>
<dbReference type="PIRSF" id="PIRSF006603">
    <property type="entry name" value="DinF"/>
    <property type="match status" value="1"/>
</dbReference>
<dbReference type="Pfam" id="PF01554">
    <property type="entry name" value="MatE"/>
    <property type="match status" value="3"/>
</dbReference>
<dbReference type="KEGG" id="sfc:Spiaf_2581"/>
<feature type="transmembrane region" description="Helical" evidence="10">
    <location>
        <begin position="385"/>
        <end position="408"/>
    </location>
</feature>
<dbReference type="Proteomes" id="UP000007383">
    <property type="component" value="Chromosome"/>
</dbReference>
<feature type="transmembrane region" description="Helical" evidence="10">
    <location>
        <begin position="225"/>
        <end position="248"/>
    </location>
</feature>
<keyword evidence="2" id="KW-0813">Transport</keyword>
<dbReference type="PANTHER" id="PTHR43298:SF2">
    <property type="entry name" value="FMN_FAD EXPORTER YEEO-RELATED"/>
    <property type="match status" value="1"/>
</dbReference>
<evidence type="ECO:0000256" key="7">
    <source>
        <dbReference type="ARBA" id="ARBA00023065"/>
    </source>
</evidence>
<feature type="transmembrane region" description="Helical" evidence="10">
    <location>
        <begin position="44"/>
        <end position="65"/>
    </location>
</feature>
<keyword evidence="4" id="KW-1003">Cell membrane</keyword>
<proteinExistence type="predicted"/>
<feature type="transmembrane region" description="Helical" evidence="10">
    <location>
        <begin position="202"/>
        <end position="219"/>
    </location>
</feature>
<protein>
    <recommendedName>
        <fullName evidence="9">Multidrug-efflux transporter</fullName>
    </recommendedName>
</protein>
<dbReference type="NCBIfam" id="TIGR00797">
    <property type="entry name" value="matE"/>
    <property type="match status" value="1"/>
</dbReference>
<dbReference type="GO" id="GO:0042910">
    <property type="term" value="F:xenobiotic transmembrane transporter activity"/>
    <property type="evidence" value="ECO:0007669"/>
    <property type="project" value="InterPro"/>
</dbReference>
<dbReference type="InterPro" id="IPR048279">
    <property type="entry name" value="MdtK-like"/>
</dbReference>
<dbReference type="GO" id="GO:0005886">
    <property type="term" value="C:plasma membrane"/>
    <property type="evidence" value="ECO:0007669"/>
    <property type="project" value="UniProtKB-SubCell"/>
</dbReference>
<keyword evidence="6 10" id="KW-1133">Transmembrane helix</keyword>
<dbReference type="AlphaFoldDB" id="H9UM68"/>
<evidence type="ECO:0000256" key="10">
    <source>
        <dbReference type="SAM" id="Phobius"/>
    </source>
</evidence>
<dbReference type="PATRIC" id="fig|889378.3.peg.2557"/>
<keyword evidence="8 10" id="KW-0472">Membrane</keyword>
<keyword evidence="5 10" id="KW-0812">Transmembrane</keyword>
<feature type="transmembrane region" description="Helical" evidence="10">
    <location>
        <begin position="303"/>
        <end position="325"/>
    </location>
</feature>
<accession>H9UM68</accession>
<sequence>MRKNISRLLNRAPVPQILRAGGRMPVLWDPNVADSIPRGDRRKWIFAIAIPIIIQNIVQHLQMVIDRAFLGNLDPRYLSAIGNVMTPFNAVTLFLFSASMGLTILVAQNIGAGRPDRARDFAESSYVYATAFSGLLFLVWYLGASQIFSLLGARGQVLADSTAYVRILAISLFFIGAEITSGAVLQGAGYTRPIMITGITKNLLNILFDYLLIFGNWGFPQLGLQGAAVATVIANAVGAILLTTLALTTRRLPFRYKLAALLRPKWRHYYGAVRIGLPAGFESLLWFSGQLAVVRMVNSLDELAIGIVSLVQGIYLMGLFVYLGFARAATTIVGQLWGKAVAAANASEDGSIAGAAAAPDLLPEQPRPPAGIGEALRAGFHCQKYGFLISLGAAALMLSIPQTLAGIFTRDPEVIRRAAVMIRLAALFVPAQSINIVMGHAIRGTGDTKWMLYSQIFGTIMVVGFSYVMIFPAGFGLAGVYITLIIDEWVRGIINMLRFRMGQNPFRRDTGAVK</sequence>
<feature type="transmembrane region" description="Helical" evidence="10">
    <location>
        <begin position="163"/>
        <end position="190"/>
    </location>
</feature>
<evidence type="ECO:0000256" key="1">
    <source>
        <dbReference type="ARBA" id="ARBA00004651"/>
    </source>
</evidence>
<evidence type="ECO:0000313" key="12">
    <source>
        <dbReference type="Proteomes" id="UP000007383"/>
    </source>
</evidence>
<evidence type="ECO:0000256" key="8">
    <source>
        <dbReference type="ARBA" id="ARBA00023136"/>
    </source>
</evidence>
<comment type="subcellular location">
    <subcellularLocation>
        <location evidence="1">Cell membrane</location>
        <topology evidence="1">Multi-pass membrane protein</topology>
    </subcellularLocation>
</comment>
<evidence type="ECO:0000256" key="2">
    <source>
        <dbReference type="ARBA" id="ARBA00022448"/>
    </source>
</evidence>
<gene>
    <name evidence="11" type="ordered locus">Spiaf_2581</name>
</gene>
<dbReference type="PANTHER" id="PTHR43298">
    <property type="entry name" value="MULTIDRUG RESISTANCE PROTEIN NORM-RELATED"/>
    <property type="match status" value="1"/>
</dbReference>
<evidence type="ECO:0000256" key="4">
    <source>
        <dbReference type="ARBA" id="ARBA00022475"/>
    </source>
</evidence>
<dbReference type="InterPro" id="IPR050222">
    <property type="entry name" value="MATE_MdtK"/>
</dbReference>
<feature type="transmembrane region" description="Helical" evidence="10">
    <location>
        <begin position="85"/>
        <end position="106"/>
    </location>
</feature>
<evidence type="ECO:0000256" key="3">
    <source>
        <dbReference type="ARBA" id="ARBA00022449"/>
    </source>
</evidence>
<keyword evidence="7" id="KW-0406">Ion transport</keyword>
<feature type="transmembrane region" description="Helical" evidence="10">
    <location>
        <begin position="420"/>
        <end position="438"/>
    </location>
</feature>
<dbReference type="OrthoDB" id="62420at2"/>
<dbReference type="RefSeq" id="WP_014456593.1">
    <property type="nucleotide sequence ID" value="NC_017098.1"/>
</dbReference>
<name>H9UM68_SPIAZ</name>
<dbReference type="HOGENOM" id="CLU_012893_5_3_12"/>
<keyword evidence="12" id="KW-1185">Reference proteome</keyword>
<keyword evidence="3" id="KW-0050">Antiport</keyword>
<feature type="transmembrane region" description="Helical" evidence="10">
    <location>
        <begin position="126"/>
        <end position="143"/>
    </location>
</feature>
<evidence type="ECO:0000313" key="11">
    <source>
        <dbReference type="EMBL" id="AFG38611.1"/>
    </source>
</evidence>
<dbReference type="EMBL" id="CP003282">
    <property type="protein sequence ID" value="AFG38611.1"/>
    <property type="molecule type" value="Genomic_DNA"/>
</dbReference>
<feature type="transmembrane region" description="Helical" evidence="10">
    <location>
        <begin position="269"/>
        <end position="288"/>
    </location>
</feature>
<dbReference type="CDD" id="cd13135">
    <property type="entry name" value="MATE_like_9"/>
    <property type="match status" value="1"/>
</dbReference>
<dbReference type="GO" id="GO:0006811">
    <property type="term" value="P:monoatomic ion transport"/>
    <property type="evidence" value="ECO:0007669"/>
    <property type="project" value="UniProtKB-KW"/>
</dbReference>
<evidence type="ECO:0000256" key="6">
    <source>
        <dbReference type="ARBA" id="ARBA00022989"/>
    </source>
</evidence>
<evidence type="ECO:0000256" key="5">
    <source>
        <dbReference type="ARBA" id="ARBA00022692"/>
    </source>
</evidence>
<dbReference type="STRING" id="889378.Spiaf_2581"/>